<sequence>MSPSRLIYYFAFLGIFLALLLSRYLGDTSILIPSTPPAMSSGLKSVAYFVNWAIYGRNHNPQDLPADKLTHILYAFANVRPESGEVYLTDTWSDIEKHYPTDSWNDVGTNVYGCIKQLFLLKQQNRQLKVLLSIGGWTYSANFAQPASTEAGRTRFAETATRLVLDLGLDGFDIDWEYPKGKQMHEDGGRETLLTGHVDDNEAYNFVLLLQKCRETLDRAAGPQRKFYLTIACPAGKEHYSKLRLREMTPYLDFYNLMAYDYAGSWDSVAGHQANIYPSPDRPGSTPFSTVDALTYYETAGLVPRSKIVVGMPIYGRAFTNTDGPGTSFSGVGEGSWENGVWDYKALPKPGATEYVDPSIGASWSYDPATRTMVSYDNVRMSEIKATFIRHHGLAGGMWWETSGDKGGKTANKADGSLIGTFVEGVGGPAALDQTPNALAYPESKYDNLRAGFA</sequence>
<proteinExistence type="inferred from homology"/>
<evidence type="ECO:0000256" key="12">
    <source>
        <dbReference type="SAM" id="Phobius"/>
    </source>
</evidence>
<keyword evidence="15" id="KW-1185">Reference proteome</keyword>
<dbReference type="HOGENOM" id="CLU_002833_1_0_1"/>
<evidence type="ECO:0000256" key="2">
    <source>
        <dbReference type="ARBA" id="ARBA00004613"/>
    </source>
</evidence>
<dbReference type="InterPro" id="IPR050314">
    <property type="entry name" value="Glycosyl_Hydrlase_18"/>
</dbReference>
<evidence type="ECO:0000256" key="4">
    <source>
        <dbReference type="ARBA" id="ARBA00012729"/>
    </source>
</evidence>
<keyword evidence="8" id="KW-0119">Carbohydrate metabolism</keyword>
<keyword evidence="12" id="KW-0472">Membrane</keyword>
<dbReference type="Gene3D" id="3.20.20.80">
    <property type="entry name" value="Glycosidases"/>
    <property type="match status" value="1"/>
</dbReference>
<dbReference type="KEGG" id="aor:AO090003000680"/>
<dbReference type="SUPFAM" id="SSF51445">
    <property type="entry name" value="(Trans)glycosidases"/>
    <property type="match status" value="1"/>
</dbReference>
<evidence type="ECO:0000259" key="13">
    <source>
        <dbReference type="PROSITE" id="PS51910"/>
    </source>
</evidence>
<dbReference type="InterPro" id="IPR017853">
    <property type="entry name" value="GH"/>
</dbReference>
<dbReference type="GO" id="GO:0005576">
    <property type="term" value="C:extracellular region"/>
    <property type="evidence" value="ECO:0007669"/>
    <property type="project" value="UniProtKB-SubCell"/>
</dbReference>
<comment type="subcellular location">
    <subcellularLocation>
        <location evidence="2">Secreted</location>
    </subcellularLocation>
</comment>
<dbReference type="FunFam" id="3.10.50.10:FF:000005">
    <property type="entry name" value="Endochitinase B1"/>
    <property type="match status" value="1"/>
</dbReference>
<keyword evidence="12" id="KW-0812">Transmembrane</keyword>
<dbReference type="Proteomes" id="UP000006564">
    <property type="component" value="Chromosome 2"/>
</dbReference>
<comment type="similarity">
    <text evidence="3">Belongs to the glycosyl hydrolase 18 family. Chitinase class V subfamily.</text>
</comment>
<protein>
    <recommendedName>
        <fullName evidence="4">chitinase</fullName>
        <ecNumber evidence="4">3.2.1.14</ecNumber>
    </recommendedName>
</protein>
<gene>
    <name evidence="14" type="ORF">AO090003000680</name>
</gene>
<organism evidence="14 15">
    <name type="scientific">Aspergillus oryzae (strain ATCC 42149 / RIB 40)</name>
    <name type="common">Yellow koji mold</name>
    <dbReference type="NCBI Taxonomy" id="510516"/>
    <lineage>
        <taxon>Eukaryota</taxon>
        <taxon>Fungi</taxon>
        <taxon>Dikarya</taxon>
        <taxon>Ascomycota</taxon>
        <taxon>Pezizomycotina</taxon>
        <taxon>Eurotiomycetes</taxon>
        <taxon>Eurotiomycetidae</taxon>
        <taxon>Eurotiales</taxon>
        <taxon>Aspergillaceae</taxon>
        <taxon>Aspergillus</taxon>
        <taxon>Aspergillus subgen. Circumdati</taxon>
    </lineage>
</organism>
<reference evidence="14 15" key="1">
    <citation type="journal article" date="2005" name="Nature">
        <title>Genome sequencing and analysis of Aspergillus oryzae.</title>
        <authorList>
            <person name="Machida M."/>
            <person name="Asai K."/>
            <person name="Sano M."/>
            <person name="Tanaka T."/>
            <person name="Kumagai T."/>
            <person name="Terai G."/>
            <person name="Kusumoto K."/>
            <person name="Arima T."/>
            <person name="Akita O."/>
            <person name="Kashiwagi Y."/>
            <person name="Abe K."/>
            <person name="Gomi K."/>
            <person name="Horiuchi H."/>
            <person name="Kitamoto K."/>
            <person name="Kobayashi T."/>
            <person name="Takeuchi M."/>
            <person name="Denning D.W."/>
            <person name="Galagan J.E."/>
            <person name="Nierman W.C."/>
            <person name="Yu J."/>
            <person name="Archer D.B."/>
            <person name="Bennett J.W."/>
            <person name="Bhatnagar D."/>
            <person name="Cleveland T.E."/>
            <person name="Fedorova N.D."/>
            <person name="Gotoh O."/>
            <person name="Horikawa H."/>
            <person name="Hosoyama A."/>
            <person name="Ichinomiya M."/>
            <person name="Igarashi R."/>
            <person name="Iwashita K."/>
            <person name="Juvvadi P.R."/>
            <person name="Kato M."/>
            <person name="Kato Y."/>
            <person name="Kin T."/>
            <person name="Kokubun A."/>
            <person name="Maeda H."/>
            <person name="Maeyama N."/>
            <person name="Maruyama J."/>
            <person name="Nagasaki H."/>
            <person name="Nakajima T."/>
            <person name="Oda K."/>
            <person name="Okada K."/>
            <person name="Paulsen I."/>
            <person name="Sakamoto K."/>
            <person name="Sawano T."/>
            <person name="Takahashi M."/>
            <person name="Takase K."/>
            <person name="Terabayashi Y."/>
            <person name="Wortman J."/>
            <person name="Yamada O."/>
            <person name="Yamagata Y."/>
            <person name="Anazawa H."/>
            <person name="Hata Y."/>
            <person name="Koide Y."/>
            <person name="Komori T."/>
            <person name="Koyama Y."/>
            <person name="Minetoki T."/>
            <person name="Suharnan S."/>
            <person name="Tanaka A."/>
            <person name="Isono K."/>
            <person name="Kuhara S."/>
            <person name="Ogasawara N."/>
            <person name="Kikuchi H."/>
        </authorList>
    </citation>
    <scope>NUCLEOTIDE SEQUENCE [LARGE SCALE GENOMIC DNA]</scope>
    <source>
        <strain evidence="15">ATCC 42149 / RIB 40</strain>
    </source>
</reference>
<dbReference type="EMBL" id="AP007155">
    <property type="protein sequence ID" value="BAE57828.1"/>
    <property type="molecule type" value="Genomic_DNA"/>
</dbReference>
<dbReference type="RefSeq" id="XP_023090052.1">
    <property type="nucleotide sequence ID" value="XM_023234988.1"/>
</dbReference>
<dbReference type="Pfam" id="PF00704">
    <property type="entry name" value="Glyco_hydro_18"/>
    <property type="match status" value="1"/>
</dbReference>
<evidence type="ECO:0000256" key="10">
    <source>
        <dbReference type="ARBA" id="ARBA00023326"/>
    </source>
</evidence>
<keyword evidence="9 11" id="KW-0326">Glycosidase</keyword>
<dbReference type="EMBL" id="BA000050">
    <property type="protein sequence ID" value="BAE57828.1"/>
    <property type="molecule type" value="Genomic_DNA"/>
</dbReference>
<dbReference type="GO" id="GO:0008061">
    <property type="term" value="F:chitin binding"/>
    <property type="evidence" value="ECO:0007669"/>
    <property type="project" value="InterPro"/>
</dbReference>
<feature type="domain" description="GH18" evidence="13">
    <location>
        <begin position="43"/>
        <end position="429"/>
    </location>
</feature>
<keyword evidence="5" id="KW-0964">Secreted</keyword>
<evidence type="ECO:0000256" key="1">
    <source>
        <dbReference type="ARBA" id="ARBA00000822"/>
    </source>
</evidence>
<evidence type="ECO:0000256" key="5">
    <source>
        <dbReference type="ARBA" id="ARBA00022525"/>
    </source>
</evidence>
<dbReference type="SMART" id="SM00636">
    <property type="entry name" value="Glyco_18"/>
    <property type="match status" value="1"/>
</dbReference>
<dbReference type="GO" id="GO:0008843">
    <property type="term" value="F:endochitinase activity"/>
    <property type="evidence" value="ECO:0007669"/>
    <property type="project" value="UniProtKB-EC"/>
</dbReference>
<dbReference type="PANTHER" id="PTHR11177:SF365">
    <property type="entry name" value="ENDOCHITINASE B"/>
    <property type="match status" value="1"/>
</dbReference>
<keyword evidence="7" id="KW-0146">Chitin degradation</keyword>
<dbReference type="GO" id="GO:0000272">
    <property type="term" value="P:polysaccharide catabolic process"/>
    <property type="evidence" value="ECO:0007669"/>
    <property type="project" value="UniProtKB-KW"/>
</dbReference>
<evidence type="ECO:0000256" key="6">
    <source>
        <dbReference type="ARBA" id="ARBA00022801"/>
    </source>
</evidence>
<dbReference type="PROSITE" id="PS51910">
    <property type="entry name" value="GH18_2"/>
    <property type="match status" value="1"/>
</dbReference>
<dbReference type="AlphaFoldDB" id="Q2UKT7"/>
<evidence type="ECO:0000256" key="11">
    <source>
        <dbReference type="RuleBase" id="RU000489"/>
    </source>
</evidence>
<evidence type="ECO:0000256" key="3">
    <source>
        <dbReference type="ARBA" id="ARBA00008682"/>
    </source>
</evidence>
<dbReference type="InterPro" id="IPR001579">
    <property type="entry name" value="Glyco_hydro_18_chit_AS"/>
</dbReference>
<evidence type="ECO:0000256" key="7">
    <source>
        <dbReference type="ARBA" id="ARBA00023024"/>
    </source>
</evidence>
<dbReference type="CDD" id="cd06548">
    <property type="entry name" value="GH18_chitinase"/>
    <property type="match status" value="1"/>
</dbReference>
<dbReference type="GO" id="GO:0006032">
    <property type="term" value="P:chitin catabolic process"/>
    <property type="evidence" value="ECO:0007669"/>
    <property type="project" value="UniProtKB-KW"/>
</dbReference>
<dbReference type="SUPFAM" id="SSF54556">
    <property type="entry name" value="Chitinase insertion domain"/>
    <property type="match status" value="1"/>
</dbReference>
<keyword evidence="10" id="KW-0624">Polysaccharide degradation</keyword>
<feature type="transmembrane region" description="Helical" evidence="12">
    <location>
        <begin position="6"/>
        <end position="25"/>
    </location>
</feature>
<evidence type="ECO:0000313" key="14">
    <source>
        <dbReference type="EMBL" id="BAE57828.1"/>
    </source>
</evidence>
<dbReference type="STRING" id="510516.Q2UKT7"/>
<name>Q2UKT7_ASPOR</name>
<dbReference type="GeneID" id="5991813"/>
<comment type="catalytic activity">
    <reaction evidence="1">
        <text>Random endo-hydrolysis of N-acetyl-beta-D-glucosaminide (1-&gt;4)-beta-linkages in chitin and chitodextrins.</text>
        <dbReference type="EC" id="3.2.1.14"/>
    </reaction>
</comment>
<dbReference type="InterPro" id="IPR001223">
    <property type="entry name" value="Glyco_hydro18_cat"/>
</dbReference>
<evidence type="ECO:0000313" key="15">
    <source>
        <dbReference type="Proteomes" id="UP000006564"/>
    </source>
</evidence>
<dbReference type="Gene3D" id="3.10.50.10">
    <property type="match status" value="1"/>
</dbReference>
<dbReference type="PROSITE" id="PS01095">
    <property type="entry name" value="GH18_1"/>
    <property type="match status" value="1"/>
</dbReference>
<dbReference type="InterPro" id="IPR011583">
    <property type="entry name" value="Chitinase_II/V-like_cat"/>
</dbReference>
<keyword evidence="6 11" id="KW-0378">Hydrolase</keyword>
<evidence type="ECO:0000256" key="9">
    <source>
        <dbReference type="ARBA" id="ARBA00023295"/>
    </source>
</evidence>
<dbReference type="EC" id="3.2.1.14" evidence="4"/>
<keyword evidence="12" id="KW-1133">Transmembrane helix</keyword>
<evidence type="ECO:0000256" key="8">
    <source>
        <dbReference type="ARBA" id="ARBA00023277"/>
    </source>
</evidence>
<dbReference type="CAZy" id="GH18">
    <property type="family name" value="Glycoside Hydrolase Family 18"/>
</dbReference>
<accession>Q2UKT7</accession>
<dbReference type="PANTHER" id="PTHR11177">
    <property type="entry name" value="CHITINASE"/>
    <property type="match status" value="1"/>
</dbReference>
<dbReference type="InterPro" id="IPR029070">
    <property type="entry name" value="Chitinase_insertion_sf"/>
</dbReference>